<evidence type="ECO:0000259" key="1">
    <source>
        <dbReference type="Pfam" id="PF11721"/>
    </source>
</evidence>
<gene>
    <name evidence="2" type="ORF">MERR_LOCUS19269</name>
</gene>
<dbReference type="Pfam" id="PF11721">
    <property type="entry name" value="Malectin"/>
    <property type="match status" value="1"/>
</dbReference>
<dbReference type="Proteomes" id="UP000467841">
    <property type="component" value="Unassembled WGS sequence"/>
</dbReference>
<keyword evidence="3" id="KW-1185">Reference proteome</keyword>
<dbReference type="Gene3D" id="2.60.120.430">
    <property type="entry name" value="Galactose-binding lectin"/>
    <property type="match status" value="1"/>
</dbReference>
<sequence length="122" mass="14056">MAPPMKLITMTGSHCTMSSPKGWVLSNTGHFLDDHRIVNSTIWSDASKLSIATDPHLYVHARLSALSLTYYAKCLQSREYKVKLHFAEIMFSRTRSYKSLGRRYFDIYIQLECFMSEEIPVS</sequence>
<dbReference type="PANTHER" id="PTHR34081">
    <property type="entry name" value="MALECTIN DOMAIN-CONTAINING PROTEIN"/>
    <property type="match status" value="1"/>
</dbReference>
<dbReference type="InterPro" id="IPR021720">
    <property type="entry name" value="Malectin_dom"/>
</dbReference>
<feature type="domain" description="Malectin" evidence="1">
    <location>
        <begin position="45"/>
        <end position="115"/>
    </location>
</feature>
<dbReference type="EMBL" id="CACVBM020001116">
    <property type="protein sequence ID" value="CAA7032034.1"/>
    <property type="molecule type" value="Genomic_DNA"/>
</dbReference>
<proteinExistence type="predicted"/>
<organism evidence="2 3">
    <name type="scientific">Microthlaspi erraticum</name>
    <dbReference type="NCBI Taxonomy" id="1685480"/>
    <lineage>
        <taxon>Eukaryota</taxon>
        <taxon>Viridiplantae</taxon>
        <taxon>Streptophyta</taxon>
        <taxon>Embryophyta</taxon>
        <taxon>Tracheophyta</taxon>
        <taxon>Spermatophyta</taxon>
        <taxon>Magnoliopsida</taxon>
        <taxon>eudicotyledons</taxon>
        <taxon>Gunneridae</taxon>
        <taxon>Pentapetalae</taxon>
        <taxon>rosids</taxon>
        <taxon>malvids</taxon>
        <taxon>Brassicales</taxon>
        <taxon>Brassicaceae</taxon>
        <taxon>Coluteocarpeae</taxon>
        <taxon>Microthlaspi</taxon>
    </lineage>
</organism>
<comment type="caution">
    <text evidence="2">The sequence shown here is derived from an EMBL/GenBank/DDBJ whole genome shotgun (WGS) entry which is preliminary data.</text>
</comment>
<accession>A0A6D2J3V7</accession>
<evidence type="ECO:0000313" key="3">
    <source>
        <dbReference type="Proteomes" id="UP000467841"/>
    </source>
</evidence>
<dbReference type="OrthoDB" id="4062651at2759"/>
<reference evidence="2" key="1">
    <citation type="submission" date="2020-01" db="EMBL/GenBank/DDBJ databases">
        <authorList>
            <person name="Mishra B."/>
        </authorList>
    </citation>
    <scope>NUCLEOTIDE SEQUENCE [LARGE SCALE GENOMIC DNA]</scope>
</reference>
<dbReference type="AlphaFoldDB" id="A0A6D2J3V7"/>
<protein>
    <recommendedName>
        <fullName evidence="1">Malectin domain-containing protein</fullName>
    </recommendedName>
</protein>
<evidence type="ECO:0000313" key="2">
    <source>
        <dbReference type="EMBL" id="CAA7032034.1"/>
    </source>
</evidence>
<name>A0A6D2J3V7_9BRAS</name>
<dbReference type="PANTHER" id="PTHR34081:SF1">
    <property type="entry name" value="MALECTIN, LEUCINE-RICH REPEAT DOMAIN, L DOMAIN-LIKE PROTEIN-RELATED"/>
    <property type="match status" value="1"/>
</dbReference>